<name>A0A5P2QS37_9RHOB</name>
<feature type="coiled-coil region" evidence="1">
    <location>
        <begin position="8"/>
        <end position="96"/>
    </location>
</feature>
<accession>A0A5P2QS37</accession>
<dbReference type="Pfam" id="PF13005">
    <property type="entry name" value="zf-IS66"/>
    <property type="match status" value="1"/>
</dbReference>
<protein>
    <submittedName>
        <fullName evidence="7">IS66 family transposase</fullName>
    </submittedName>
</protein>
<evidence type="ECO:0000259" key="3">
    <source>
        <dbReference type="Pfam" id="PF13005"/>
    </source>
</evidence>
<evidence type="ECO:0000313" key="6">
    <source>
        <dbReference type="EMBL" id="QEU07434.1"/>
    </source>
</evidence>
<dbReference type="InterPro" id="IPR052344">
    <property type="entry name" value="Transposase-related"/>
</dbReference>
<dbReference type="InterPro" id="IPR024474">
    <property type="entry name" value="Znf_dom_IS66"/>
</dbReference>
<feature type="domain" description="Transposase TnpC homeodomain" evidence="4">
    <location>
        <begin position="45"/>
        <end position="120"/>
    </location>
</feature>
<dbReference type="InterPro" id="IPR024463">
    <property type="entry name" value="Transposase_TnpC_homeodom"/>
</dbReference>
<dbReference type="PANTHER" id="PTHR33678">
    <property type="entry name" value="BLL1576 PROTEIN"/>
    <property type="match status" value="1"/>
</dbReference>
<sequence>MSDTASEIARLRAALAASVARAEAAESELAQARAVASTSKAMIKHLRLEIAKLRREQYGHSSERRARLIDQMELQLEELEAAATEDEIEATRLAKTTTVAGFERRRPARKPFPEHLPRECVVIEAPTACSCCGSDRIVKMGEDITETLEVIPRQWKVIQTVREKFTCRHCEKISQPPAPFHPTPRGWAGPNLLAMILSEKFGQHQPLNRQAERYAKEGVDLSLSTLADQVGACAAALEPIHALIRTHVLGAERLHGDDTTVPLLAKGGTRTARLWTYVRDDRPFAGSAPFAALFHFSRDREMAHPNRHLAGWQGILQADAYGGYNDLYRGDRDPGPVSSALCWSHARRKFFELADIKGNVRKGKPAHDISPVALEAVTKIDAIFDIERQINGLDAASRLKVRQRLSRPLVADLHGWMHAERDTMSKHNPVAKAIDYMFRKDRWEAFTRFLDDGRICMTNNAAERALRGVALGRKSWLFAGSERGGDRAAFMYSLIITAKMNDIDPQAWLADVLARLPDMTASQVSGLLPWNWQPFAHRQAA</sequence>
<dbReference type="PANTHER" id="PTHR33678:SF1">
    <property type="entry name" value="BLL1576 PROTEIN"/>
    <property type="match status" value="1"/>
</dbReference>
<dbReference type="RefSeq" id="WP_150349931.1">
    <property type="nucleotide sequence ID" value="NZ_CP038095.1"/>
</dbReference>
<dbReference type="AlphaFoldDB" id="A0A5P2QS37"/>
<feature type="domain" description="Transposase IS66 central" evidence="2">
    <location>
        <begin position="185"/>
        <end position="486"/>
    </location>
</feature>
<keyword evidence="1" id="KW-0175">Coiled coil</keyword>
<feature type="domain" description="Transposase IS66 zinc-finger binding" evidence="3">
    <location>
        <begin position="126"/>
        <end position="171"/>
    </location>
</feature>
<evidence type="ECO:0000313" key="8">
    <source>
        <dbReference type="Proteomes" id="UP000324507"/>
    </source>
</evidence>
<dbReference type="InterPro" id="IPR004291">
    <property type="entry name" value="Transposase_IS66_central"/>
</dbReference>
<evidence type="ECO:0000313" key="7">
    <source>
        <dbReference type="EMBL" id="QEU08590.1"/>
    </source>
</evidence>
<organism evidence="7 8">
    <name type="scientific">Paracoccus yeei</name>
    <dbReference type="NCBI Taxonomy" id="147645"/>
    <lineage>
        <taxon>Bacteria</taxon>
        <taxon>Pseudomonadati</taxon>
        <taxon>Pseudomonadota</taxon>
        <taxon>Alphaproteobacteria</taxon>
        <taxon>Rhodobacterales</taxon>
        <taxon>Paracoccaceae</taxon>
        <taxon>Paracoccus</taxon>
    </lineage>
</organism>
<evidence type="ECO:0000259" key="4">
    <source>
        <dbReference type="Pfam" id="PF13007"/>
    </source>
</evidence>
<feature type="domain" description="Transposase IS66 C-terminal" evidence="5">
    <location>
        <begin position="493"/>
        <end position="530"/>
    </location>
</feature>
<proteinExistence type="predicted"/>
<dbReference type="Pfam" id="PF13007">
    <property type="entry name" value="LZ_Tnp_IS66"/>
    <property type="match status" value="1"/>
</dbReference>
<evidence type="ECO:0000259" key="2">
    <source>
        <dbReference type="Pfam" id="PF03050"/>
    </source>
</evidence>
<evidence type="ECO:0000259" key="5">
    <source>
        <dbReference type="Pfam" id="PF13817"/>
    </source>
</evidence>
<gene>
    <name evidence="6" type="ORF">FOB51_05075</name>
    <name evidence="7" type="ORF">FOB51_11585</name>
</gene>
<dbReference type="InterPro" id="IPR039552">
    <property type="entry name" value="IS66_C"/>
</dbReference>
<reference evidence="7 8" key="1">
    <citation type="submission" date="2019-09" db="EMBL/GenBank/DDBJ databases">
        <title>FDA dAtabase for Regulatory Grade micrObial Sequences (FDA-ARGOS): Supporting development and validation of Infectious Disease Dx tests.</title>
        <authorList>
            <person name="Sciortino C."/>
            <person name="Tallon L."/>
            <person name="Sadzewicz L."/>
            <person name="Vavikolanu K."/>
            <person name="Mehta A."/>
            <person name="Aluvathingal J."/>
            <person name="Nadendla S."/>
            <person name="Nandy P."/>
            <person name="Geyer C."/>
            <person name="Yan Y."/>
            <person name="Sichtig H."/>
        </authorList>
    </citation>
    <scope>NUCLEOTIDE SEQUENCE [LARGE SCALE GENOMIC DNA]</scope>
    <source>
        <strain evidence="7 8">FDAARGOS_643</strain>
    </source>
</reference>
<dbReference type="NCBIfam" id="NF033517">
    <property type="entry name" value="transpos_IS66"/>
    <property type="match status" value="1"/>
</dbReference>
<evidence type="ECO:0000256" key="1">
    <source>
        <dbReference type="SAM" id="Coils"/>
    </source>
</evidence>
<dbReference type="Pfam" id="PF03050">
    <property type="entry name" value="DDE_Tnp_IS66"/>
    <property type="match status" value="1"/>
</dbReference>
<dbReference type="Pfam" id="PF13817">
    <property type="entry name" value="DDE_Tnp_IS66_C"/>
    <property type="match status" value="1"/>
</dbReference>
<dbReference type="Proteomes" id="UP000324507">
    <property type="component" value="Chromosome"/>
</dbReference>
<dbReference type="EMBL" id="CP044081">
    <property type="protein sequence ID" value="QEU08590.1"/>
    <property type="molecule type" value="Genomic_DNA"/>
</dbReference>
<dbReference type="EMBL" id="CP044081">
    <property type="protein sequence ID" value="QEU07434.1"/>
    <property type="molecule type" value="Genomic_DNA"/>
</dbReference>